<proteinExistence type="predicted"/>
<dbReference type="OrthoDB" id="2676195at2759"/>
<gene>
    <name evidence="1" type="ORF">F5147DRAFT_660051</name>
</gene>
<dbReference type="EMBL" id="JABBWM010000254">
    <property type="protein sequence ID" value="KAG2083828.1"/>
    <property type="molecule type" value="Genomic_DNA"/>
</dbReference>
<dbReference type="Proteomes" id="UP000823399">
    <property type="component" value="Unassembled WGS sequence"/>
</dbReference>
<feature type="non-terminal residue" evidence="1">
    <location>
        <position position="1"/>
    </location>
</feature>
<reference evidence="1" key="1">
    <citation type="journal article" date="2020" name="New Phytol.">
        <title>Comparative genomics reveals dynamic genome evolution in host specialist ectomycorrhizal fungi.</title>
        <authorList>
            <person name="Lofgren L.A."/>
            <person name="Nguyen N.H."/>
            <person name="Vilgalys R."/>
            <person name="Ruytinx J."/>
            <person name="Liao H.L."/>
            <person name="Branco S."/>
            <person name="Kuo A."/>
            <person name="LaButti K."/>
            <person name="Lipzen A."/>
            <person name="Andreopoulos W."/>
            <person name="Pangilinan J."/>
            <person name="Riley R."/>
            <person name="Hundley H."/>
            <person name="Na H."/>
            <person name="Barry K."/>
            <person name="Grigoriev I.V."/>
            <person name="Stajich J.E."/>
            <person name="Kennedy P.G."/>
        </authorList>
    </citation>
    <scope>NUCLEOTIDE SEQUENCE</scope>
    <source>
        <strain evidence="1">FC423</strain>
    </source>
</reference>
<accession>A0A9P7JL12</accession>
<evidence type="ECO:0000313" key="1">
    <source>
        <dbReference type="EMBL" id="KAG2083828.1"/>
    </source>
</evidence>
<dbReference type="GeneID" id="64696902"/>
<comment type="caution">
    <text evidence="1">The sequence shown here is derived from an EMBL/GenBank/DDBJ whole genome shotgun (WGS) entry which is preliminary data.</text>
</comment>
<dbReference type="RefSeq" id="XP_041284440.1">
    <property type="nucleotide sequence ID" value="XM_041434643.1"/>
</dbReference>
<keyword evidence="2" id="KW-1185">Reference proteome</keyword>
<name>A0A9P7JL12_9AGAM</name>
<organism evidence="1 2">
    <name type="scientific">Suillus discolor</name>
    <dbReference type="NCBI Taxonomy" id="1912936"/>
    <lineage>
        <taxon>Eukaryota</taxon>
        <taxon>Fungi</taxon>
        <taxon>Dikarya</taxon>
        <taxon>Basidiomycota</taxon>
        <taxon>Agaricomycotina</taxon>
        <taxon>Agaricomycetes</taxon>
        <taxon>Agaricomycetidae</taxon>
        <taxon>Boletales</taxon>
        <taxon>Suillineae</taxon>
        <taxon>Suillaceae</taxon>
        <taxon>Suillus</taxon>
    </lineage>
</organism>
<dbReference type="AlphaFoldDB" id="A0A9P7JL12"/>
<sequence>IQLGIKALDDACHDEATDHFTAAVNSTAFSSKYIHLIYEDLVMLFGWDPESLLLTTHQKRCQALLSAGKPDEALNAHKYMMDAINETVKASCLDWSNGKSSIISPTTVMLTRMPLRVQGEMHHAWQRSPGKITMDMMQNPISSMECIKILRLPGQDFNSELGALGASKD</sequence>
<protein>
    <submittedName>
        <fullName evidence="1">Uncharacterized protein</fullName>
    </submittedName>
</protein>
<evidence type="ECO:0000313" key="2">
    <source>
        <dbReference type="Proteomes" id="UP000823399"/>
    </source>
</evidence>